<evidence type="ECO:0000313" key="2">
    <source>
        <dbReference type="Proteomes" id="UP000189761"/>
    </source>
</evidence>
<accession>A0A8E2I763</accession>
<dbReference type="EMBL" id="MTLA01000212">
    <property type="protein sequence ID" value="OOP67275.1"/>
    <property type="molecule type" value="Genomic_DNA"/>
</dbReference>
<dbReference type="AlphaFoldDB" id="A0A8E2I763"/>
<dbReference type="RefSeq" id="WP_078110750.1">
    <property type="nucleotide sequence ID" value="NZ_CP065424.1"/>
</dbReference>
<gene>
    <name evidence="1" type="ORF">BWZ43_16595</name>
</gene>
<evidence type="ECO:0000313" key="1">
    <source>
        <dbReference type="EMBL" id="OOP67275.1"/>
    </source>
</evidence>
<dbReference type="SUPFAM" id="SSF56112">
    <property type="entry name" value="Protein kinase-like (PK-like)"/>
    <property type="match status" value="1"/>
</dbReference>
<reference evidence="1 2" key="1">
    <citation type="submission" date="2017-01" db="EMBL/GenBank/DDBJ databases">
        <title>Draft genome sequence of Bacillus oleronius.</title>
        <authorList>
            <person name="Allam M."/>
        </authorList>
    </citation>
    <scope>NUCLEOTIDE SEQUENCE [LARGE SCALE GENOMIC DNA]</scope>
    <source>
        <strain evidence="1 2">DSM 9356</strain>
    </source>
</reference>
<dbReference type="Gene3D" id="3.90.1200.10">
    <property type="match status" value="1"/>
</dbReference>
<protein>
    <recommendedName>
        <fullName evidence="3">Streptomycin 6-kinase</fullName>
    </recommendedName>
</protein>
<organism evidence="1 2">
    <name type="scientific">Heyndrickxia oleronia</name>
    <dbReference type="NCBI Taxonomy" id="38875"/>
    <lineage>
        <taxon>Bacteria</taxon>
        <taxon>Bacillati</taxon>
        <taxon>Bacillota</taxon>
        <taxon>Bacilli</taxon>
        <taxon>Bacillales</taxon>
        <taxon>Bacillaceae</taxon>
        <taxon>Heyndrickxia</taxon>
    </lineage>
</organism>
<comment type="caution">
    <text evidence="1">The sequence shown here is derived from an EMBL/GenBank/DDBJ whole genome shotgun (WGS) entry which is preliminary data.</text>
</comment>
<dbReference type="Pfam" id="PF04655">
    <property type="entry name" value="APH_6_hur"/>
    <property type="match status" value="1"/>
</dbReference>
<dbReference type="Proteomes" id="UP000189761">
    <property type="component" value="Unassembled WGS sequence"/>
</dbReference>
<evidence type="ECO:0008006" key="3">
    <source>
        <dbReference type="Google" id="ProtNLM"/>
    </source>
</evidence>
<keyword evidence="2" id="KW-1185">Reference proteome</keyword>
<proteinExistence type="predicted"/>
<dbReference type="GO" id="GO:0019748">
    <property type="term" value="P:secondary metabolic process"/>
    <property type="evidence" value="ECO:0007669"/>
    <property type="project" value="InterPro"/>
</dbReference>
<sequence length="312" mass="36260">MIQLPINFIKTIKSVHKKKGDLWLHDFHRLIEECEERWQLQILQPFDLSYNFVAPAIRIDGTELVVKLVIPGKDFQAEVEALSLFDGRGMVKMLDVDLEKGILILERLHPGNTLATLDNDVEKTYIAANIAKKLWTHVPKSAYIPKISEREEQFWKIYNKHPNGFGPFSKKDLYHAVNTFSLLNSKKEKLFLLHGDFHHYNILNDGNDSWIAIDPKGLIGEREYDIIQFLLNNLPDENVLEVINKRINVFVEVLKLNKERILLWGYAHAVLATCWSVEDNSQYNQAFLNSVKVFKDLYSEYFGKCNECLLDK</sequence>
<dbReference type="InterPro" id="IPR006748">
    <property type="entry name" value="NH2Glyco/OHUrea_AB-resist_kin"/>
</dbReference>
<dbReference type="GO" id="GO:0016773">
    <property type="term" value="F:phosphotransferase activity, alcohol group as acceptor"/>
    <property type="evidence" value="ECO:0007669"/>
    <property type="project" value="InterPro"/>
</dbReference>
<name>A0A8E2I763_9BACI</name>
<dbReference type="InterPro" id="IPR011009">
    <property type="entry name" value="Kinase-like_dom_sf"/>
</dbReference>